<proteinExistence type="inferred from homology"/>
<feature type="binding site" evidence="4">
    <location>
        <position position="101"/>
    </location>
    <ligand>
        <name>substrate</name>
    </ligand>
</feature>
<evidence type="ECO:0000256" key="1">
    <source>
        <dbReference type="ARBA" id="ARBA00022801"/>
    </source>
</evidence>
<accession>A0A9D9EA32</accession>
<evidence type="ECO:0000313" key="5">
    <source>
        <dbReference type="EMBL" id="MBO8442883.1"/>
    </source>
</evidence>
<comment type="similarity">
    <text evidence="2">Belongs to the glycosyl hydrolase 88 family.</text>
</comment>
<dbReference type="Gene3D" id="1.50.10.10">
    <property type="match status" value="1"/>
</dbReference>
<dbReference type="AlphaFoldDB" id="A0A9D9EA32"/>
<feature type="binding site" evidence="4">
    <location>
        <position position="161"/>
    </location>
    <ligand>
        <name>substrate</name>
    </ligand>
</feature>
<organism evidence="5 6">
    <name type="scientific">Candidatus Aphodenecus pullistercoris</name>
    <dbReference type="NCBI Taxonomy" id="2840669"/>
    <lineage>
        <taxon>Bacteria</taxon>
        <taxon>Pseudomonadati</taxon>
        <taxon>Spirochaetota</taxon>
        <taxon>Spirochaetia</taxon>
        <taxon>Spirochaetales</taxon>
        <taxon>Candidatus Aphodenecus</taxon>
    </lineage>
</organism>
<feature type="binding site" evidence="4">
    <location>
        <position position="353"/>
    </location>
    <ligand>
        <name>substrate</name>
    </ligand>
</feature>
<dbReference type="EMBL" id="JADIMU010000025">
    <property type="protein sequence ID" value="MBO8442883.1"/>
    <property type="molecule type" value="Genomic_DNA"/>
</dbReference>
<feature type="binding site" evidence="4">
    <location>
        <position position="233"/>
    </location>
    <ligand>
        <name>substrate</name>
    </ligand>
</feature>
<feature type="active site" description="Proton donor" evidence="3">
    <location>
        <position position="161"/>
    </location>
</feature>
<feature type="binding site" evidence="4">
    <location>
        <position position="219"/>
    </location>
    <ligand>
        <name>substrate</name>
    </ligand>
</feature>
<dbReference type="InterPro" id="IPR010905">
    <property type="entry name" value="Glyco_hydro_88"/>
</dbReference>
<dbReference type="GO" id="GO:0052757">
    <property type="term" value="F:chondroitin hydrolase activity"/>
    <property type="evidence" value="ECO:0007669"/>
    <property type="project" value="TreeGrafter"/>
</dbReference>
<dbReference type="Pfam" id="PF07470">
    <property type="entry name" value="Glyco_hydro_88"/>
    <property type="match status" value="1"/>
</dbReference>
<gene>
    <name evidence="5" type="ORF">IAC42_03905</name>
</gene>
<dbReference type="InterPro" id="IPR012341">
    <property type="entry name" value="6hp_glycosidase-like_sf"/>
</dbReference>
<feature type="binding site" evidence="4">
    <location>
        <position position="356"/>
    </location>
    <ligand>
        <name>substrate</name>
    </ligand>
</feature>
<protein>
    <submittedName>
        <fullName evidence="5">Glycoside hydrolase family 88 protein</fullName>
    </submittedName>
</protein>
<comment type="caution">
    <text evidence="5">The sequence shown here is derived from an EMBL/GenBank/DDBJ whole genome shotgun (WGS) entry which is preliminary data.</text>
</comment>
<dbReference type="InterPro" id="IPR052369">
    <property type="entry name" value="UG_Glycosaminoglycan_Hydrolase"/>
</dbReference>
<name>A0A9D9EA32_9SPIR</name>
<evidence type="ECO:0000256" key="3">
    <source>
        <dbReference type="PIRSR" id="PIRSR610905-1"/>
    </source>
</evidence>
<keyword evidence="1 5" id="KW-0378">Hydrolase</keyword>
<evidence type="ECO:0000256" key="2">
    <source>
        <dbReference type="ARBA" id="ARBA00038358"/>
    </source>
</evidence>
<dbReference type="Proteomes" id="UP000823633">
    <property type="component" value="Unassembled WGS sequence"/>
</dbReference>
<reference evidence="5" key="2">
    <citation type="journal article" date="2021" name="PeerJ">
        <title>Extensive microbial diversity within the chicken gut microbiome revealed by metagenomics and culture.</title>
        <authorList>
            <person name="Gilroy R."/>
            <person name="Ravi A."/>
            <person name="Getino M."/>
            <person name="Pursley I."/>
            <person name="Horton D.L."/>
            <person name="Alikhan N.F."/>
            <person name="Baker D."/>
            <person name="Gharbi K."/>
            <person name="Hall N."/>
            <person name="Watson M."/>
            <person name="Adriaenssens E.M."/>
            <person name="Foster-Nyarko E."/>
            <person name="Jarju S."/>
            <person name="Secka A."/>
            <person name="Antonio M."/>
            <person name="Oren A."/>
            <person name="Chaudhuri R.R."/>
            <person name="La Ragione R."/>
            <person name="Hildebrand F."/>
            <person name="Pallen M.J."/>
        </authorList>
    </citation>
    <scope>NUCLEOTIDE SEQUENCE</scope>
    <source>
        <strain evidence="5">11167</strain>
    </source>
</reference>
<feature type="binding site" evidence="4">
    <location>
        <position position="221"/>
    </location>
    <ligand>
        <name>substrate</name>
    </ligand>
</feature>
<dbReference type="PANTHER" id="PTHR36845">
    <property type="entry name" value="HYDROLASE, PUTATIVE (AFU_ORTHOLOGUE AFUA_7G05090)-RELATED"/>
    <property type="match status" value="1"/>
</dbReference>
<dbReference type="InterPro" id="IPR008928">
    <property type="entry name" value="6-hairpin_glycosidase_sf"/>
</dbReference>
<evidence type="ECO:0000313" key="6">
    <source>
        <dbReference type="Proteomes" id="UP000823633"/>
    </source>
</evidence>
<dbReference type="GO" id="GO:0000272">
    <property type="term" value="P:polysaccharide catabolic process"/>
    <property type="evidence" value="ECO:0007669"/>
    <property type="project" value="TreeGrafter"/>
</dbReference>
<feature type="active site" description="Nucleophile" evidence="3">
    <location>
        <position position="101"/>
    </location>
</feature>
<dbReference type="SUPFAM" id="SSF48208">
    <property type="entry name" value="Six-hairpin glycosidases"/>
    <property type="match status" value="1"/>
</dbReference>
<reference evidence="5" key="1">
    <citation type="submission" date="2020-10" db="EMBL/GenBank/DDBJ databases">
        <authorList>
            <person name="Gilroy R."/>
        </authorList>
    </citation>
    <scope>NUCLEOTIDE SEQUENCE</scope>
    <source>
        <strain evidence="5">11167</strain>
    </source>
</reference>
<sequence length="392" mass="45193">MKKDENMREMTEVERKVALSNAISIIRRNLPEYTYECQDANSIDGLYKPINNIEWTTGFWPGEIWLAYLETDDELFAHVAGIFTESFRDRIIRKVAVDHHDMGFLYTPSCVAAWKIKKDAHAREAALMAADQLISRFQEKGQFIQAWGTMGARDNYRYIIDCLLNLPLLYWASEETGDAKYRDIALRHTQTCCANSFRSDWSCYHTFFMDPETGEPVRGETCQGYKADSSWARGQAWAVYGLALAYRHTGNEKYLEMFEPVSKYFMDKLPEDMIPYWDLIFTSGEEPRDSSSAAIVACGFLEAADSYEKRGEYEKARHYRSLAKQLMKALWDKCAVNKDDASCNGLLRHGTYSKKSPYNTCTPAGVDECVSWGDYYWMEALVRLGGGWKSWW</sequence>
<dbReference type="PANTHER" id="PTHR36845:SF1">
    <property type="entry name" value="HYDROLASE, PUTATIVE (AFU_ORTHOLOGUE AFUA_7G05090)-RELATED"/>
    <property type="match status" value="1"/>
</dbReference>
<feature type="binding site" evidence="4">
    <location>
        <position position="237"/>
    </location>
    <ligand>
        <name>substrate</name>
    </ligand>
</feature>
<evidence type="ECO:0000256" key="4">
    <source>
        <dbReference type="PIRSR" id="PIRSR610905-2"/>
    </source>
</evidence>